<protein>
    <submittedName>
        <fullName evidence="1">Uncharacterized protein</fullName>
    </submittedName>
</protein>
<organism evidence="1 2">
    <name type="scientific">Flemingia macrophylla</name>
    <dbReference type="NCBI Taxonomy" id="520843"/>
    <lineage>
        <taxon>Eukaryota</taxon>
        <taxon>Viridiplantae</taxon>
        <taxon>Streptophyta</taxon>
        <taxon>Embryophyta</taxon>
        <taxon>Tracheophyta</taxon>
        <taxon>Spermatophyta</taxon>
        <taxon>Magnoliopsida</taxon>
        <taxon>eudicotyledons</taxon>
        <taxon>Gunneridae</taxon>
        <taxon>Pentapetalae</taxon>
        <taxon>rosids</taxon>
        <taxon>fabids</taxon>
        <taxon>Fabales</taxon>
        <taxon>Fabaceae</taxon>
        <taxon>Papilionoideae</taxon>
        <taxon>50 kb inversion clade</taxon>
        <taxon>NPAAA clade</taxon>
        <taxon>indigoferoid/millettioid clade</taxon>
        <taxon>Phaseoleae</taxon>
        <taxon>Flemingia</taxon>
    </lineage>
</organism>
<proteinExistence type="predicted"/>
<dbReference type="AlphaFoldDB" id="A0ABD1LVS4"/>
<dbReference type="Proteomes" id="UP001603857">
    <property type="component" value="Unassembled WGS sequence"/>
</dbReference>
<evidence type="ECO:0000313" key="2">
    <source>
        <dbReference type="Proteomes" id="UP001603857"/>
    </source>
</evidence>
<accession>A0ABD1LVS4</accession>
<sequence length="57" mass="6677">MPRKPRKVKWKPLESTWSPWGWSHLHFTSFLSFIRSPEQNGVSTAAPPFTCPARRRP</sequence>
<comment type="caution">
    <text evidence="1">The sequence shown here is derived from an EMBL/GenBank/DDBJ whole genome shotgun (WGS) entry which is preliminary data.</text>
</comment>
<dbReference type="EMBL" id="JBGMDY010000007">
    <property type="protein sequence ID" value="KAL2327438.1"/>
    <property type="molecule type" value="Genomic_DNA"/>
</dbReference>
<reference evidence="1 2" key="1">
    <citation type="submission" date="2024-08" db="EMBL/GenBank/DDBJ databases">
        <title>Insights into the chromosomal genome structure of Flemingia macrophylla.</title>
        <authorList>
            <person name="Ding Y."/>
            <person name="Zhao Y."/>
            <person name="Bi W."/>
            <person name="Wu M."/>
            <person name="Zhao G."/>
            <person name="Gong Y."/>
            <person name="Li W."/>
            <person name="Zhang P."/>
        </authorList>
    </citation>
    <scope>NUCLEOTIDE SEQUENCE [LARGE SCALE GENOMIC DNA]</scope>
    <source>
        <strain evidence="1">DYQJB</strain>
        <tissue evidence="1">Leaf</tissue>
    </source>
</reference>
<gene>
    <name evidence="1" type="ORF">Fmac_020865</name>
</gene>
<keyword evidence="2" id="KW-1185">Reference proteome</keyword>
<name>A0ABD1LVS4_9FABA</name>
<evidence type="ECO:0000313" key="1">
    <source>
        <dbReference type="EMBL" id="KAL2327438.1"/>
    </source>
</evidence>